<evidence type="ECO:0000256" key="2">
    <source>
        <dbReference type="ARBA" id="ARBA00022553"/>
    </source>
</evidence>
<keyword evidence="1" id="KW-0596">Phosphopantetheine</keyword>
<evidence type="ECO:0000259" key="3">
    <source>
        <dbReference type="PROSITE" id="PS50075"/>
    </source>
</evidence>
<accession>A0ABW0LTH3</accession>
<reference evidence="5" key="1">
    <citation type="journal article" date="2019" name="Int. J. Syst. Evol. Microbiol.">
        <title>The Global Catalogue of Microorganisms (GCM) 10K type strain sequencing project: providing services to taxonomists for standard genome sequencing and annotation.</title>
        <authorList>
            <consortium name="The Broad Institute Genomics Platform"/>
            <consortium name="The Broad Institute Genome Sequencing Center for Infectious Disease"/>
            <person name="Wu L."/>
            <person name="Ma J."/>
        </authorList>
    </citation>
    <scope>NUCLEOTIDE SEQUENCE [LARGE SCALE GENOMIC DNA]</scope>
    <source>
        <strain evidence="5">CCUG 57113</strain>
    </source>
</reference>
<dbReference type="RefSeq" id="WP_209748833.1">
    <property type="nucleotide sequence ID" value="NZ_JBHSMH010000025.1"/>
</dbReference>
<dbReference type="EMBL" id="JBHSMH010000025">
    <property type="protein sequence ID" value="MFC5469134.1"/>
    <property type="molecule type" value="Genomic_DNA"/>
</dbReference>
<dbReference type="InterPro" id="IPR006162">
    <property type="entry name" value="Ppantetheine_attach_site"/>
</dbReference>
<dbReference type="InterPro" id="IPR009081">
    <property type="entry name" value="PP-bd_ACP"/>
</dbReference>
<name>A0ABW0LTH3_9BACL</name>
<gene>
    <name evidence="4" type="ORF">ACFPPD_10415</name>
</gene>
<feature type="domain" description="Carrier" evidence="3">
    <location>
        <begin position="4"/>
        <end position="85"/>
    </location>
</feature>
<keyword evidence="2" id="KW-0597">Phosphoprotein</keyword>
<dbReference type="InterPro" id="IPR036736">
    <property type="entry name" value="ACP-like_sf"/>
</dbReference>
<dbReference type="PROSITE" id="PS50075">
    <property type="entry name" value="CARRIER"/>
    <property type="match status" value="1"/>
</dbReference>
<dbReference type="PROSITE" id="PS00012">
    <property type="entry name" value="PHOSPHOPANTETHEINE"/>
    <property type="match status" value="1"/>
</dbReference>
<sequence length="90" mass="10237">MSVRNRNHIMQDLRSKIAELVDNPELADKLQPDASIHEAGVDSIVFINLIVRIEQEFKVTFPGDELAVDRFGTLNQIADRIYGKRTVTSR</sequence>
<dbReference type="Pfam" id="PF00550">
    <property type="entry name" value="PP-binding"/>
    <property type="match status" value="1"/>
</dbReference>
<proteinExistence type="predicted"/>
<dbReference type="Proteomes" id="UP001596105">
    <property type="component" value="Unassembled WGS sequence"/>
</dbReference>
<dbReference type="SUPFAM" id="SSF47336">
    <property type="entry name" value="ACP-like"/>
    <property type="match status" value="1"/>
</dbReference>
<comment type="caution">
    <text evidence="4">The sequence shown here is derived from an EMBL/GenBank/DDBJ whole genome shotgun (WGS) entry which is preliminary data.</text>
</comment>
<organism evidence="4 5">
    <name type="scientific">Cohnella suwonensis</name>
    <dbReference type="NCBI Taxonomy" id="696072"/>
    <lineage>
        <taxon>Bacteria</taxon>
        <taxon>Bacillati</taxon>
        <taxon>Bacillota</taxon>
        <taxon>Bacilli</taxon>
        <taxon>Bacillales</taxon>
        <taxon>Paenibacillaceae</taxon>
        <taxon>Cohnella</taxon>
    </lineage>
</organism>
<evidence type="ECO:0000313" key="4">
    <source>
        <dbReference type="EMBL" id="MFC5469134.1"/>
    </source>
</evidence>
<protein>
    <submittedName>
        <fullName evidence="4">Acyl carrier protein</fullName>
    </submittedName>
</protein>
<evidence type="ECO:0000313" key="5">
    <source>
        <dbReference type="Proteomes" id="UP001596105"/>
    </source>
</evidence>
<keyword evidence="5" id="KW-1185">Reference proteome</keyword>
<evidence type="ECO:0000256" key="1">
    <source>
        <dbReference type="ARBA" id="ARBA00022450"/>
    </source>
</evidence>
<dbReference type="Gene3D" id="1.10.1200.10">
    <property type="entry name" value="ACP-like"/>
    <property type="match status" value="1"/>
</dbReference>